<evidence type="ECO:0000256" key="3">
    <source>
        <dbReference type="ARBA" id="ARBA00022729"/>
    </source>
</evidence>
<dbReference type="Gene3D" id="2.10.60.10">
    <property type="entry name" value="CD59"/>
    <property type="match status" value="1"/>
</dbReference>
<keyword evidence="3" id="KW-0732">Signal</keyword>
<reference evidence="7" key="2">
    <citation type="submission" date="2025-08" db="UniProtKB">
        <authorList>
            <consortium name="RefSeq"/>
        </authorList>
    </citation>
    <scope>IDENTIFICATION</scope>
    <source>
        <tissue evidence="7">Cell line</tissue>
    </source>
</reference>
<sequence length="154" mass="16314">MVPTETQSTGKSVGTRKPARGGYKCPEGGPGTASPSFRAQQMARCGAALPLLLLAAASLRAGEAFRCFTCELPTPVSLCKNISVCKPEDTACKTTLLQIESEYPFHQSPMVTRSCSSSCIATDPDSIGATHLVFCCFRDLCNSVQASRLLGHLP</sequence>
<comment type="subcellular location">
    <subcellularLocation>
        <location evidence="1">Membrane</location>
        <topology evidence="1">Lipid-anchor</topology>
        <topology evidence="1">GPI-anchor</topology>
    </subcellularLocation>
</comment>
<feature type="region of interest" description="Disordered" evidence="4">
    <location>
        <begin position="1"/>
        <end position="35"/>
    </location>
</feature>
<keyword evidence="2" id="KW-0449">Lipoprotein</keyword>
<keyword evidence="2" id="KW-0336">GPI-anchor</keyword>
<keyword evidence="6" id="KW-1185">Reference proteome</keyword>
<dbReference type="AlphaFoldDB" id="A0A3Q7R5Q4"/>
<dbReference type="STRING" id="9627.ENSVVUP00000018898"/>
<proteinExistence type="predicted"/>
<feature type="compositionally biased region" description="Polar residues" evidence="4">
    <location>
        <begin position="1"/>
        <end position="12"/>
    </location>
</feature>
<feature type="domain" description="Snake toxin/toxin-like" evidence="5">
    <location>
        <begin position="66"/>
        <end position="142"/>
    </location>
</feature>
<evidence type="ECO:0000256" key="2">
    <source>
        <dbReference type="ARBA" id="ARBA00022622"/>
    </source>
</evidence>
<evidence type="ECO:0000313" key="6">
    <source>
        <dbReference type="Proteomes" id="UP001652641"/>
    </source>
</evidence>
<dbReference type="PROSITE" id="PS00983">
    <property type="entry name" value="LY6_UPAR"/>
    <property type="match status" value="1"/>
</dbReference>
<reference key="1">
    <citation type="submission" date="2019-01" db="UniProtKB">
        <authorList>
            <consortium name="RefSeq"/>
        </authorList>
    </citation>
    <scope>IDENTIFICATION</scope>
</reference>
<dbReference type="CDD" id="cd23560">
    <property type="entry name" value="TFP_LU_ECD_SLURP1_like"/>
    <property type="match status" value="1"/>
</dbReference>
<keyword evidence="2" id="KW-0472">Membrane</keyword>
<keyword evidence="2" id="KW-0325">Glycoprotein</keyword>
<dbReference type="FunFam" id="2.10.60.10:FF:000003">
    <property type="entry name" value="lymphocyte antigen 6E isoform X1"/>
    <property type="match status" value="1"/>
</dbReference>
<dbReference type="Proteomes" id="UP001652641">
    <property type="component" value="Chromosome 13"/>
</dbReference>
<dbReference type="RefSeq" id="XP_025840848.1">
    <property type="nucleotide sequence ID" value="XM_025985063.2"/>
</dbReference>
<dbReference type="InterPro" id="IPR035076">
    <property type="entry name" value="Toxin/TOLIP"/>
</dbReference>
<dbReference type="GO" id="GO:0005886">
    <property type="term" value="C:plasma membrane"/>
    <property type="evidence" value="ECO:0007669"/>
    <property type="project" value="TreeGrafter"/>
</dbReference>
<gene>
    <name evidence="7" type="primary">SLURP1</name>
</gene>
<dbReference type="Pfam" id="PF00087">
    <property type="entry name" value="Toxin_TOLIP"/>
    <property type="match status" value="1"/>
</dbReference>
<dbReference type="InterPro" id="IPR051110">
    <property type="entry name" value="Ly-6/neurotoxin-like_GPI-ap"/>
</dbReference>
<dbReference type="CTD" id="57152"/>
<dbReference type="PANTHER" id="PTHR16983">
    <property type="entry name" value="UPAR/LY6 DOMAIN-CONTAINING PROTEIN"/>
    <property type="match status" value="1"/>
</dbReference>
<dbReference type="SUPFAM" id="SSF57302">
    <property type="entry name" value="Snake toxin-like"/>
    <property type="match status" value="1"/>
</dbReference>
<dbReference type="PANTHER" id="PTHR16983:SF16">
    <property type="entry name" value="UPAR_LY6 DOMAIN-CONTAINING PROTEIN"/>
    <property type="match status" value="1"/>
</dbReference>
<name>A0A3Q7R5Q4_VULVU</name>
<dbReference type="InterPro" id="IPR018363">
    <property type="entry name" value="CD59_antigen_CS"/>
</dbReference>
<dbReference type="KEGG" id="vvp:112909224"/>
<accession>A0A3Q7R5Q4</accession>
<evidence type="ECO:0000256" key="1">
    <source>
        <dbReference type="ARBA" id="ARBA00004589"/>
    </source>
</evidence>
<dbReference type="InterPro" id="IPR045860">
    <property type="entry name" value="Snake_toxin-like_sf"/>
</dbReference>
<organism evidence="6 7">
    <name type="scientific">Vulpes vulpes</name>
    <name type="common">Red fox</name>
    <dbReference type="NCBI Taxonomy" id="9627"/>
    <lineage>
        <taxon>Eukaryota</taxon>
        <taxon>Metazoa</taxon>
        <taxon>Chordata</taxon>
        <taxon>Craniata</taxon>
        <taxon>Vertebrata</taxon>
        <taxon>Euteleostomi</taxon>
        <taxon>Mammalia</taxon>
        <taxon>Eutheria</taxon>
        <taxon>Laurasiatheria</taxon>
        <taxon>Carnivora</taxon>
        <taxon>Caniformia</taxon>
        <taxon>Canidae</taxon>
        <taxon>Vulpes</taxon>
    </lineage>
</organism>
<evidence type="ECO:0000313" key="7">
    <source>
        <dbReference type="RefSeq" id="XP_025840848.1"/>
    </source>
</evidence>
<dbReference type="GO" id="GO:0098552">
    <property type="term" value="C:side of membrane"/>
    <property type="evidence" value="ECO:0007669"/>
    <property type="project" value="UniProtKB-KW"/>
</dbReference>
<protein>
    <submittedName>
        <fullName evidence="7">Secreted Ly-6/uPAR-related protein 1</fullName>
    </submittedName>
</protein>
<evidence type="ECO:0000259" key="5">
    <source>
        <dbReference type="Pfam" id="PF00087"/>
    </source>
</evidence>
<evidence type="ECO:0000256" key="4">
    <source>
        <dbReference type="SAM" id="MobiDB-lite"/>
    </source>
</evidence>
<dbReference type="GeneID" id="112909224"/>